<comment type="caution">
    <text evidence="1">The sequence shown here is derived from an EMBL/GenBank/DDBJ whole genome shotgun (WGS) entry which is preliminary data.</text>
</comment>
<accession>A0A317N564</accession>
<dbReference type="AlphaFoldDB" id="A0A317N564"/>
<dbReference type="Proteomes" id="UP000246410">
    <property type="component" value="Unassembled WGS sequence"/>
</dbReference>
<evidence type="ECO:0000313" key="1">
    <source>
        <dbReference type="EMBL" id="PWV70435.1"/>
    </source>
</evidence>
<reference evidence="1 2" key="1">
    <citation type="submission" date="2018-05" db="EMBL/GenBank/DDBJ databases">
        <title>Genomic Encyclopedia of Type Strains, Phase IV (KMG-IV): sequencing the most valuable type-strain genomes for metagenomic binning, comparative biology and taxonomic classification.</title>
        <authorList>
            <person name="Goeker M."/>
        </authorList>
    </citation>
    <scope>NUCLEOTIDE SEQUENCE [LARGE SCALE GENOMIC DNA]</scope>
    <source>
        <strain evidence="1 2">DSM 44717</strain>
    </source>
</reference>
<gene>
    <name evidence="1" type="ORF">DFR69_113149</name>
</gene>
<proteinExistence type="predicted"/>
<name>A0A317N564_9NOCA</name>
<sequence>MRYRATSSVVRPAADDLAEREARAMMLVKGFALGLTSGVGIYSGMQLVMDDPGQEPEESTGLGAEVDRLVAMSPTLSKKVQQLLADGWTISYGPIGAQGITSREEKEIVINPAGENDPLLITAVLAHESGHATASPEYSFLATEPQPGEDYRQWFEKNLYRAFQDESNAGLTTAQVRREILDNSGPDIGNIDGATKATYGRYVADDLTRPAAIDLLADRLRDHSRAYRDDYGKYLEQEWQRFTGTPPSPTPSK</sequence>
<protein>
    <submittedName>
        <fullName evidence="1">Uncharacterized protein</fullName>
    </submittedName>
</protein>
<organism evidence="1 2">
    <name type="scientific">Nocardia neocaledoniensis</name>
    <dbReference type="NCBI Taxonomy" id="236511"/>
    <lineage>
        <taxon>Bacteria</taxon>
        <taxon>Bacillati</taxon>
        <taxon>Actinomycetota</taxon>
        <taxon>Actinomycetes</taxon>
        <taxon>Mycobacteriales</taxon>
        <taxon>Nocardiaceae</taxon>
        <taxon>Nocardia</taxon>
    </lineage>
</organism>
<dbReference type="EMBL" id="QGTL01000013">
    <property type="protein sequence ID" value="PWV70435.1"/>
    <property type="molecule type" value="Genomic_DNA"/>
</dbReference>
<keyword evidence="2" id="KW-1185">Reference proteome</keyword>
<evidence type="ECO:0000313" key="2">
    <source>
        <dbReference type="Proteomes" id="UP000246410"/>
    </source>
</evidence>